<organism evidence="1 2">
    <name type="scientific">Paenibacillus macerans</name>
    <name type="common">Bacillus macerans</name>
    <dbReference type="NCBI Taxonomy" id="44252"/>
    <lineage>
        <taxon>Bacteria</taxon>
        <taxon>Bacillati</taxon>
        <taxon>Bacillota</taxon>
        <taxon>Bacilli</taxon>
        <taxon>Bacillales</taxon>
        <taxon>Paenibacillaceae</taxon>
        <taxon>Paenibacillus</taxon>
    </lineage>
</organism>
<accession>A0A090YA37</accession>
<protein>
    <submittedName>
        <fullName evidence="1">Uncharacterized protein</fullName>
    </submittedName>
</protein>
<reference evidence="1 2" key="1">
    <citation type="submission" date="2014-04" db="EMBL/GenBank/DDBJ databases">
        <authorList>
            <person name="Bishop-Lilly K.A."/>
            <person name="Broomall S.M."/>
            <person name="Chain P.S."/>
            <person name="Chertkov O."/>
            <person name="Coyne S.R."/>
            <person name="Daligault H.E."/>
            <person name="Davenport K.W."/>
            <person name="Erkkila T."/>
            <person name="Frey K.G."/>
            <person name="Gibbons H.S."/>
            <person name="Gu W."/>
            <person name="Jaissle J."/>
            <person name="Johnson S.L."/>
            <person name="Koroleva G.I."/>
            <person name="Ladner J.T."/>
            <person name="Lo C.-C."/>
            <person name="Minogue T.D."/>
            <person name="Munk C."/>
            <person name="Palacios G.F."/>
            <person name="Redden C.L."/>
            <person name="Rosenzweig C.N."/>
            <person name="Scholz M.B."/>
            <person name="Teshima H."/>
            <person name="Xu Y."/>
        </authorList>
    </citation>
    <scope>NUCLEOTIDE SEQUENCE [LARGE SCALE GENOMIC DNA]</scope>
    <source>
        <strain evidence="1 2">8244</strain>
    </source>
</reference>
<proteinExistence type="predicted"/>
<name>A0A090YA37_PAEMA</name>
<evidence type="ECO:0000313" key="2">
    <source>
        <dbReference type="Proteomes" id="UP000029278"/>
    </source>
</evidence>
<dbReference type="AlphaFoldDB" id="A0A090YA37"/>
<dbReference type="STRING" id="44252.DJ90_6336"/>
<keyword evidence="2" id="KW-1185">Reference proteome</keyword>
<dbReference type="EMBL" id="JMQA01000043">
    <property type="protein sequence ID" value="KFM95354.1"/>
    <property type="molecule type" value="Genomic_DNA"/>
</dbReference>
<dbReference type="Proteomes" id="UP000029278">
    <property type="component" value="Unassembled WGS sequence"/>
</dbReference>
<evidence type="ECO:0000313" key="1">
    <source>
        <dbReference type="EMBL" id="KFM95354.1"/>
    </source>
</evidence>
<dbReference type="HOGENOM" id="CLU_2918284_0_0_9"/>
<sequence>MLTHWASWLLPMVFWFAVLAEKRSVLLLGKVWCPFPFLRMVRSYRKMLTDRPVLPAQLASQ</sequence>
<comment type="caution">
    <text evidence="1">The sequence shown here is derived from an EMBL/GenBank/DDBJ whole genome shotgun (WGS) entry which is preliminary data.</text>
</comment>
<gene>
    <name evidence="1" type="ORF">DJ90_6336</name>
</gene>